<accession>A0A2R8FC10</accession>
<gene>
    <name evidence="2" type="ORF">C10C_0643</name>
</gene>
<evidence type="ECO:0000313" key="2">
    <source>
        <dbReference type="EMBL" id="SPN73797.1"/>
    </source>
</evidence>
<organism evidence="2 3">
    <name type="scientific">Chlamydia serpentis</name>
    <dbReference type="NCBI Taxonomy" id="1967782"/>
    <lineage>
        <taxon>Bacteria</taxon>
        <taxon>Pseudomonadati</taxon>
        <taxon>Chlamydiota</taxon>
        <taxon>Chlamydiia</taxon>
        <taxon>Chlamydiales</taxon>
        <taxon>Chlamydiaceae</taxon>
        <taxon>Chlamydia/Chlamydophila group</taxon>
        <taxon>Chlamydia</taxon>
    </lineage>
</organism>
<dbReference type="OrthoDB" id="19209at2"/>
<feature type="region of interest" description="Disordered" evidence="1">
    <location>
        <begin position="1"/>
        <end position="33"/>
    </location>
</feature>
<sequence length="159" mass="17770">MSINPPGRKPDDLWIPGAHDQHPDVQESGKTSRNLGFHRVEATVRRSWLKRLRDRVANFFRRCFFRSRTTSSRSEAPTVTPVSSSSVEEKNARDIEGAAQHLIKRGYTRGKRVPTPTPNEEDANHSHQTSSSFKSGQGVLPKTPPHNKGRAPQPPKGDS</sequence>
<feature type="compositionally biased region" description="Polar residues" evidence="1">
    <location>
        <begin position="126"/>
        <end position="135"/>
    </location>
</feature>
<feature type="compositionally biased region" description="Basic and acidic residues" evidence="1">
    <location>
        <begin position="87"/>
        <end position="96"/>
    </location>
</feature>
<proteinExistence type="predicted"/>
<dbReference type="Proteomes" id="UP000244926">
    <property type="component" value="Chromosome I"/>
</dbReference>
<protein>
    <submittedName>
        <fullName evidence="2">Uncharacterized protein</fullName>
    </submittedName>
</protein>
<feature type="compositionally biased region" description="Basic residues" evidence="1">
    <location>
        <begin position="102"/>
        <end position="112"/>
    </location>
</feature>
<evidence type="ECO:0000256" key="1">
    <source>
        <dbReference type="SAM" id="MobiDB-lite"/>
    </source>
</evidence>
<evidence type="ECO:0000313" key="3">
    <source>
        <dbReference type="Proteomes" id="UP000244926"/>
    </source>
</evidence>
<feature type="region of interest" description="Disordered" evidence="1">
    <location>
        <begin position="67"/>
        <end position="159"/>
    </location>
</feature>
<dbReference type="AlphaFoldDB" id="A0A2R8FC10"/>
<keyword evidence="3" id="KW-1185">Reference proteome</keyword>
<dbReference type="EMBL" id="LT993738">
    <property type="protein sequence ID" value="SPN73797.1"/>
    <property type="molecule type" value="Genomic_DNA"/>
</dbReference>
<dbReference type="KEGG" id="csee:C10C_0643"/>
<reference evidence="3" key="1">
    <citation type="submission" date="2017-11" db="EMBL/GenBank/DDBJ databases">
        <authorList>
            <person name="Seth-Smith MB H."/>
        </authorList>
    </citation>
    <scope>NUCLEOTIDE SEQUENCE [LARGE SCALE GENOMIC DNA]</scope>
</reference>
<dbReference type="RefSeq" id="WP_108896742.1">
    <property type="nucleotide sequence ID" value="NZ_LT993738.1"/>
</dbReference>
<feature type="compositionally biased region" description="Low complexity" evidence="1">
    <location>
        <begin position="67"/>
        <end position="86"/>
    </location>
</feature>
<name>A0A2R8FC10_9CHLA</name>